<feature type="domain" description="DUF6545" evidence="2">
    <location>
        <begin position="236"/>
        <end position="359"/>
    </location>
</feature>
<organism evidence="3 4">
    <name type="scientific">Amycolatopsis viridis</name>
    <dbReference type="NCBI Taxonomy" id="185678"/>
    <lineage>
        <taxon>Bacteria</taxon>
        <taxon>Bacillati</taxon>
        <taxon>Actinomycetota</taxon>
        <taxon>Actinomycetes</taxon>
        <taxon>Pseudonocardiales</taxon>
        <taxon>Pseudonocardiaceae</taxon>
        <taxon>Amycolatopsis</taxon>
    </lineage>
</organism>
<evidence type="ECO:0000313" key="4">
    <source>
        <dbReference type="Proteomes" id="UP000754495"/>
    </source>
</evidence>
<feature type="transmembrane region" description="Helical" evidence="1">
    <location>
        <begin position="13"/>
        <end position="31"/>
    </location>
</feature>
<dbReference type="RefSeq" id="WP_167113327.1">
    <property type="nucleotide sequence ID" value="NZ_JAANOU010000001.1"/>
</dbReference>
<keyword evidence="4" id="KW-1185">Reference proteome</keyword>
<feature type="transmembrane region" description="Helical" evidence="1">
    <location>
        <begin position="170"/>
        <end position="196"/>
    </location>
</feature>
<keyword evidence="1" id="KW-1133">Transmembrane helix</keyword>
<proteinExistence type="predicted"/>
<dbReference type="InterPro" id="IPR050039">
    <property type="entry name" value="MAB_1171c-like"/>
</dbReference>
<feature type="transmembrane region" description="Helical" evidence="1">
    <location>
        <begin position="135"/>
        <end position="158"/>
    </location>
</feature>
<dbReference type="InterPro" id="IPR046675">
    <property type="entry name" value="DUF6545"/>
</dbReference>
<comment type="caution">
    <text evidence="3">The sequence shown here is derived from an EMBL/GenBank/DDBJ whole genome shotgun (WGS) entry which is preliminary data.</text>
</comment>
<keyword evidence="1" id="KW-0812">Transmembrane</keyword>
<name>A0ABX0SSB1_9PSEU</name>
<dbReference type="Pfam" id="PF20182">
    <property type="entry name" value="DUF6545"/>
    <property type="match status" value="1"/>
</dbReference>
<feature type="transmembrane region" description="Helical" evidence="1">
    <location>
        <begin position="202"/>
        <end position="224"/>
    </location>
</feature>
<dbReference type="EMBL" id="JAANOU010000001">
    <property type="protein sequence ID" value="NIH79861.1"/>
    <property type="molecule type" value="Genomic_DNA"/>
</dbReference>
<keyword evidence="1" id="KW-0472">Membrane</keyword>
<feature type="transmembrane region" description="Helical" evidence="1">
    <location>
        <begin position="75"/>
        <end position="95"/>
    </location>
</feature>
<gene>
    <name evidence="3" type="ORF">FHX46_002391</name>
</gene>
<dbReference type="NCBIfam" id="NF042915">
    <property type="entry name" value="MAB_1171c_fam"/>
    <property type="match status" value="1"/>
</dbReference>
<accession>A0ABX0SSB1</accession>
<feature type="transmembrane region" description="Helical" evidence="1">
    <location>
        <begin position="102"/>
        <end position="123"/>
    </location>
</feature>
<evidence type="ECO:0000259" key="2">
    <source>
        <dbReference type="Pfam" id="PF20182"/>
    </source>
</evidence>
<reference evidence="3 4" key="1">
    <citation type="submission" date="2020-03" db="EMBL/GenBank/DDBJ databases">
        <title>Sequencing the genomes of 1000 actinobacteria strains.</title>
        <authorList>
            <person name="Klenk H.-P."/>
        </authorList>
    </citation>
    <scope>NUCLEOTIDE SEQUENCE [LARGE SCALE GENOMIC DNA]</scope>
    <source>
        <strain evidence="3 4">DSM 45668</strain>
    </source>
</reference>
<dbReference type="Proteomes" id="UP000754495">
    <property type="component" value="Unassembled WGS sequence"/>
</dbReference>
<evidence type="ECO:0000256" key="1">
    <source>
        <dbReference type="SAM" id="Phobius"/>
    </source>
</evidence>
<evidence type="ECO:0000313" key="3">
    <source>
        <dbReference type="EMBL" id="NIH79861.1"/>
    </source>
</evidence>
<feature type="transmembrane region" description="Helical" evidence="1">
    <location>
        <begin position="43"/>
        <end position="63"/>
    </location>
</feature>
<protein>
    <submittedName>
        <fullName evidence="3">AcrR family transcriptional regulator</fullName>
    </submittedName>
</protein>
<sequence length="373" mass="39676">MSPADLETVGTDVLVPGTLALWAALVVRAPAALRSPPRRRMLIALASLATSITIALDPVAGLLERAFRLGTSCGIVTNVWGVISSALILDFVLAATSRRRPLLVYGAAAVAGTTLVLLTTGAATTGCVTPGDVPWFGLFWWLLCLAHVLGTAPAAVLCARYAQRATTRPLCAGLSMLTAGFASSTVFWGVVAPAYLVTRSPWLGAAFSLNAGLTAWIMAIGVALPQLLRMHRAACDRRTARRLEPVWRQLVASVPHVHLPESGHWASDLRLYRRIIEIRDAILVLAGYAGADTIEAARAHVRGRPGAEALAAACWLPLAQAAKARGEAPRATAAPASESGTEWADEVAFALTLAEHWDSPLVRAFRQEPQRQR</sequence>